<proteinExistence type="predicted"/>
<dbReference type="EMBL" id="DYZL01000112">
    <property type="protein sequence ID" value="HJH43230.1"/>
    <property type="molecule type" value="Genomic_DNA"/>
</dbReference>
<gene>
    <name evidence="1" type="ORF">K8V16_05480</name>
</gene>
<protein>
    <submittedName>
        <fullName evidence="1">Uncharacterized protein</fullName>
    </submittedName>
</protein>
<comment type="caution">
    <text evidence="1">The sequence shown here is derived from an EMBL/GenBank/DDBJ whole genome shotgun (WGS) entry which is preliminary data.</text>
</comment>
<dbReference type="Proteomes" id="UP000789325">
    <property type="component" value="Unassembled WGS sequence"/>
</dbReference>
<evidence type="ECO:0000313" key="2">
    <source>
        <dbReference type="Proteomes" id="UP000789325"/>
    </source>
</evidence>
<reference evidence="1" key="2">
    <citation type="submission" date="2021-09" db="EMBL/GenBank/DDBJ databases">
        <authorList>
            <person name="Gilroy R."/>
        </authorList>
    </citation>
    <scope>NUCLEOTIDE SEQUENCE</scope>
    <source>
        <strain evidence="1">USAMLcec12-2067</strain>
    </source>
</reference>
<dbReference type="AlphaFoldDB" id="A0A9D3ACD7"/>
<organism evidence="1 2">
    <name type="scientific">Rubneribacter badeniensis</name>
    <dbReference type="NCBI Taxonomy" id="2070688"/>
    <lineage>
        <taxon>Bacteria</taxon>
        <taxon>Bacillati</taxon>
        <taxon>Actinomycetota</taxon>
        <taxon>Coriobacteriia</taxon>
        <taxon>Eggerthellales</taxon>
        <taxon>Eggerthellaceae</taxon>
        <taxon>Rubneribacter</taxon>
    </lineage>
</organism>
<reference evidence="1" key="1">
    <citation type="journal article" date="2021" name="PeerJ">
        <title>Extensive microbial diversity within the chicken gut microbiome revealed by metagenomics and culture.</title>
        <authorList>
            <person name="Gilroy R."/>
            <person name="Ravi A."/>
            <person name="Getino M."/>
            <person name="Pursley I."/>
            <person name="Horton D.L."/>
            <person name="Alikhan N.F."/>
            <person name="Baker D."/>
            <person name="Gharbi K."/>
            <person name="Hall N."/>
            <person name="Watson M."/>
            <person name="Adriaenssens E.M."/>
            <person name="Foster-Nyarko E."/>
            <person name="Jarju S."/>
            <person name="Secka A."/>
            <person name="Antonio M."/>
            <person name="Oren A."/>
            <person name="Chaudhuri R.R."/>
            <person name="La Ragione R."/>
            <person name="Hildebrand F."/>
            <person name="Pallen M.J."/>
        </authorList>
    </citation>
    <scope>NUCLEOTIDE SEQUENCE</scope>
    <source>
        <strain evidence="1">USAMLcec12-2067</strain>
    </source>
</reference>
<sequence>MDRKPYNPLPIASEKLALDNMLAAKGRCVELIDWEMVEDGTRSTRPQSSFI</sequence>
<name>A0A9D3ACD7_9ACTN</name>
<evidence type="ECO:0000313" key="1">
    <source>
        <dbReference type="EMBL" id="HJH43230.1"/>
    </source>
</evidence>
<accession>A0A9D3ACD7</accession>